<dbReference type="Proteomes" id="UP000292424">
    <property type="component" value="Chromosome"/>
</dbReference>
<name>A0A5P2GFG6_9BACT</name>
<accession>A0A5P2GFG6</accession>
<proteinExistence type="predicted"/>
<dbReference type="OrthoDB" id="9815825at2"/>
<dbReference type="RefSeq" id="WP_131331343.1">
    <property type="nucleotide sequence ID" value="NZ_CP044016.1"/>
</dbReference>
<dbReference type="Gene3D" id="3.30.360.10">
    <property type="entry name" value="Dihydrodipicolinate Reductase, domain 2"/>
    <property type="match status" value="1"/>
</dbReference>
<sequence length="337" mass="38781">MSELRFAIIGFGNIGSKHYEHIINNQNARLIAVCDIDERKKGKIHHPNILFFNNLTNMLDIIEIDILCICTPNYLHYEHAILALNRNKHVVIEKPMALKKTDCDSLIALANAKQKQIFTVMQNRFSSTIQFVKELISNNHLGKIYQIHVNCFWNRNEKYYSTSNWRGIKDKDGGVLYTQFSHFVDLLYYLHGDIEIYNYGTIKNYNHAYINIEDSGSFIMTSKKGSIINFNYSTCSFNENMESSFTIIAEFGSLKIGGQYCNTIEYLNLQDKNILYPKLEKISANDYGNYKGSANNHDKVINNVINVLLAKETIMSDALDGMHVVNIIENMYNIVQP</sequence>
<dbReference type="InterPro" id="IPR004104">
    <property type="entry name" value="Gfo/Idh/MocA-like_OxRdtase_C"/>
</dbReference>
<dbReference type="PANTHER" id="PTHR43249:SF1">
    <property type="entry name" value="D-GLUCOSIDE 3-DEHYDROGENASE"/>
    <property type="match status" value="1"/>
</dbReference>
<evidence type="ECO:0000313" key="3">
    <source>
        <dbReference type="EMBL" id="QES90361.1"/>
    </source>
</evidence>
<organism evidence="3 4">
    <name type="scientific">Rhizosphaericola mali</name>
    <dbReference type="NCBI Taxonomy" id="2545455"/>
    <lineage>
        <taxon>Bacteria</taxon>
        <taxon>Pseudomonadati</taxon>
        <taxon>Bacteroidota</taxon>
        <taxon>Chitinophagia</taxon>
        <taxon>Chitinophagales</taxon>
        <taxon>Chitinophagaceae</taxon>
        <taxon>Rhizosphaericola</taxon>
    </lineage>
</organism>
<gene>
    <name evidence="3" type="ORF">E0W69_017455</name>
</gene>
<dbReference type="EMBL" id="CP044016">
    <property type="protein sequence ID" value="QES90361.1"/>
    <property type="molecule type" value="Genomic_DNA"/>
</dbReference>
<dbReference type="Pfam" id="PF02894">
    <property type="entry name" value="GFO_IDH_MocA_C"/>
    <property type="match status" value="1"/>
</dbReference>
<dbReference type="AlphaFoldDB" id="A0A5P2GFG6"/>
<evidence type="ECO:0000313" key="4">
    <source>
        <dbReference type="Proteomes" id="UP000292424"/>
    </source>
</evidence>
<dbReference type="KEGG" id="arac:E0W69_017455"/>
<dbReference type="InterPro" id="IPR052515">
    <property type="entry name" value="Gfo/Idh/MocA_Oxidoreductase"/>
</dbReference>
<dbReference type="InterPro" id="IPR036291">
    <property type="entry name" value="NAD(P)-bd_dom_sf"/>
</dbReference>
<reference evidence="3 4" key="1">
    <citation type="submission" date="2019-09" db="EMBL/GenBank/DDBJ databases">
        <title>Complete genome sequence of Arachidicoccus sp. B3-10 isolated from apple orchard soil.</title>
        <authorList>
            <person name="Kim H.S."/>
            <person name="Han K.-I."/>
            <person name="Suh M.K."/>
            <person name="Lee K.C."/>
            <person name="Eom M.K."/>
            <person name="Kim J.-S."/>
            <person name="Kang S.W."/>
            <person name="Sin Y."/>
            <person name="Lee J.-S."/>
        </authorList>
    </citation>
    <scope>NUCLEOTIDE SEQUENCE [LARGE SCALE GENOMIC DNA]</scope>
    <source>
        <strain evidence="3 4">B3-10</strain>
    </source>
</reference>
<evidence type="ECO:0000259" key="2">
    <source>
        <dbReference type="Pfam" id="PF02894"/>
    </source>
</evidence>
<dbReference type="InterPro" id="IPR000683">
    <property type="entry name" value="Gfo/Idh/MocA-like_OxRdtase_N"/>
</dbReference>
<evidence type="ECO:0000259" key="1">
    <source>
        <dbReference type="Pfam" id="PF01408"/>
    </source>
</evidence>
<dbReference type="Gene3D" id="3.40.50.720">
    <property type="entry name" value="NAD(P)-binding Rossmann-like Domain"/>
    <property type="match status" value="1"/>
</dbReference>
<dbReference type="SUPFAM" id="SSF55347">
    <property type="entry name" value="Glyceraldehyde-3-phosphate dehydrogenase-like, C-terminal domain"/>
    <property type="match status" value="1"/>
</dbReference>
<feature type="domain" description="Gfo/Idh/MocA-like oxidoreductase C-terminal" evidence="2">
    <location>
        <begin position="133"/>
        <end position="333"/>
    </location>
</feature>
<dbReference type="SUPFAM" id="SSF51735">
    <property type="entry name" value="NAD(P)-binding Rossmann-fold domains"/>
    <property type="match status" value="1"/>
</dbReference>
<dbReference type="GO" id="GO:0000166">
    <property type="term" value="F:nucleotide binding"/>
    <property type="evidence" value="ECO:0007669"/>
    <property type="project" value="InterPro"/>
</dbReference>
<feature type="domain" description="Gfo/Idh/MocA-like oxidoreductase N-terminal" evidence="1">
    <location>
        <begin position="4"/>
        <end position="118"/>
    </location>
</feature>
<protein>
    <submittedName>
        <fullName evidence="3">Gfo/Idh/MocA family oxidoreductase</fullName>
    </submittedName>
</protein>
<dbReference type="Pfam" id="PF01408">
    <property type="entry name" value="GFO_IDH_MocA"/>
    <property type="match status" value="1"/>
</dbReference>
<dbReference type="PANTHER" id="PTHR43249">
    <property type="entry name" value="UDP-N-ACETYL-2-AMINO-2-DEOXY-D-GLUCURONATE OXIDASE"/>
    <property type="match status" value="1"/>
</dbReference>
<keyword evidence="4" id="KW-1185">Reference proteome</keyword>